<dbReference type="GO" id="GO:0016887">
    <property type="term" value="F:ATP hydrolysis activity"/>
    <property type="evidence" value="ECO:0007669"/>
    <property type="project" value="RHEA"/>
</dbReference>
<dbReference type="InterPro" id="IPR014017">
    <property type="entry name" value="DNA_helicase_UvrD-like_C"/>
</dbReference>
<evidence type="ECO:0000256" key="2">
    <source>
        <dbReference type="ARBA" id="ARBA00022741"/>
    </source>
</evidence>
<keyword evidence="3 11" id="KW-0378">Hydrolase</keyword>
<dbReference type="Pfam" id="PF00580">
    <property type="entry name" value="UvrD-helicase"/>
    <property type="match status" value="1"/>
</dbReference>
<dbReference type="Gene3D" id="1.10.486.10">
    <property type="entry name" value="PCRA, domain 4"/>
    <property type="match status" value="1"/>
</dbReference>
<gene>
    <name evidence="15" type="ORF">DES52_107114</name>
</gene>
<keyword evidence="16" id="KW-1185">Reference proteome</keyword>
<dbReference type="GO" id="GO:0005524">
    <property type="term" value="F:ATP binding"/>
    <property type="evidence" value="ECO:0007669"/>
    <property type="project" value="UniProtKB-UniRule"/>
</dbReference>
<organism evidence="15 16">
    <name type="scientific">Deinococcus yavapaiensis KR-236</name>
    <dbReference type="NCBI Taxonomy" id="694435"/>
    <lineage>
        <taxon>Bacteria</taxon>
        <taxon>Thermotogati</taxon>
        <taxon>Deinococcota</taxon>
        <taxon>Deinococci</taxon>
        <taxon>Deinococcales</taxon>
        <taxon>Deinococcaceae</taxon>
        <taxon>Deinococcus</taxon>
    </lineage>
</organism>
<evidence type="ECO:0000259" key="14">
    <source>
        <dbReference type="PROSITE" id="PS51217"/>
    </source>
</evidence>
<accession>A0A318S7I0</accession>
<dbReference type="Pfam" id="PF13361">
    <property type="entry name" value="UvrD_C"/>
    <property type="match status" value="1"/>
</dbReference>
<reference evidence="15 16" key="1">
    <citation type="submission" date="2018-06" db="EMBL/GenBank/DDBJ databases">
        <title>Genomic Encyclopedia of Type Strains, Phase IV (KMG-IV): sequencing the most valuable type-strain genomes for metagenomic binning, comparative biology and taxonomic classification.</title>
        <authorList>
            <person name="Goeker M."/>
        </authorList>
    </citation>
    <scope>NUCLEOTIDE SEQUENCE [LARGE SCALE GENOMIC DNA]</scope>
    <source>
        <strain evidence="15 16">DSM 18048</strain>
    </source>
</reference>
<feature type="domain" description="UvrD-like helicase ATP-binding" evidence="13">
    <location>
        <begin position="1"/>
        <end position="414"/>
    </location>
</feature>
<protein>
    <recommendedName>
        <fullName evidence="9">DNA 3'-5' helicase</fullName>
        <ecNumber evidence="9">5.6.2.4</ecNumber>
    </recommendedName>
</protein>
<evidence type="ECO:0000256" key="7">
    <source>
        <dbReference type="ARBA" id="ARBA00023235"/>
    </source>
</evidence>
<feature type="domain" description="UvrD-like helicase C-terminal" evidence="14">
    <location>
        <begin position="415"/>
        <end position="699"/>
    </location>
</feature>
<dbReference type="EMBL" id="QJSX01000007">
    <property type="protein sequence ID" value="PYE53856.1"/>
    <property type="molecule type" value="Genomic_DNA"/>
</dbReference>
<name>A0A318S7I0_9DEIO</name>
<keyword evidence="4 11" id="KW-0347">Helicase</keyword>
<dbReference type="PANTHER" id="PTHR11070:SF2">
    <property type="entry name" value="ATP-DEPENDENT DNA HELICASE SRS2"/>
    <property type="match status" value="1"/>
</dbReference>
<keyword evidence="7" id="KW-0413">Isomerase</keyword>
<keyword evidence="6" id="KW-0238">DNA-binding</keyword>
<keyword evidence="2 11" id="KW-0547">Nucleotide-binding</keyword>
<dbReference type="Gene3D" id="3.40.50.300">
    <property type="entry name" value="P-loop containing nucleotide triphosphate hydrolases"/>
    <property type="match status" value="4"/>
</dbReference>
<evidence type="ECO:0000256" key="5">
    <source>
        <dbReference type="ARBA" id="ARBA00022840"/>
    </source>
</evidence>
<evidence type="ECO:0000256" key="12">
    <source>
        <dbReference type="SAM" id="MobiDB-lite"/>
    </source>
</evidence>
<dbReference type="InterPro" id="IPR013986">
    <property type="entry name" value="DExx_box_DNA_helicase_dom_sf"/>
</dbReference>
<evidence type="ECO:0000256" key="3">
    <source>
        <dbReference type="ARBA" id="ARBA00022801"/>
    </source>
</evidence>
<dbReference type="InterPro" id="IPR000212">
    <property type="entry name" value="DNA_helicase_UvrD/REP"/>
</dbReference>
<proteinExistence type="inferred from homology"/>
<dbReference type="SUPFAM" id="SSF52540">
    <property type="entry name" value="P-loop containing nucleoside triphosphate hydrolases"/>
    <property type="match status" value="1"/>
</dbReference>
<dbReference type="Proteomes" id="UP000248326">
    <property type="component" value="Unassembled WGS sequence"/>
</dbReference>
<dbReference type="Gene3D" id="1.10.10.160">
    <property type="match status" value="1"/>
</dbReference>
<dbReference type="GO" id="GO:0005829">
    <property type="term" value="C:cytosol"/>
    <property type="evidence" value="ECO:0007669"/>
    <property type="project" value="TreeGrafter"/>
</dbReference>
<dbReference type="PROSITE" id="PS51217">
    <property type="entry name" value="UVRD_HELICASE_CTER"/>
    <property type="match status" value="1"/>
</dbReference>
<evidence type="ECO:0000256" key="8">
    <source>
        <dbReference type="ARBA" id="ARBA00034617"/>
    </source>
</evidence>
<evidence type="ECO:0000256" key="6">
    <source>
        <dbReference type="ARBA" id="ARBA00023125"/>
    </source>
</evidence>
<evidence type="ECO:0000256" key="11">
    <source>
        <dbReference type="PROSITE-ProRule" id="PRU00560"/>
    </source>
</evidence>
<evidence type="ECO:0000313" key="15">
    <source>
        <dbReference type="EMBL" id="PYE53856.1"/>
    </source>
</evidence>
<comment type="caution">
    <text evidence="15">The sequence shown here is derived from an EMBL/GenBank/DDBJ whole genome shotgun (WGS) entry which is preliminary data.</text>
</comment>
<dbReference type="RefSeq" id="WP_170130998.1">
    <property type="nucleotide sequence ID" value="NZ_QJSX01000007.1"/>
</dbReference>
<dbReference type="GO" id="GO:0000725">
    <property type="term" value="P:recombinational repair"/>
    <property type="evidence" value="ECO:0007669"/>
    <property type="project" value="TreeGrafter"/>
</dbReference>
<dbReference type="PROSITE" id="PS51198">
    <property type="entry name" value="UVRD_HELICASE_ATP_BIND"/>
    <property type="match status" value="1"/>
</dbReference>
<sequence length="827" mass="89787">MSLTDAQARAAHAAGSVAVVAGAGSGKTHMLVARFLHHLEAHGLSPLEVVAVTFTEKAATELRARVRRGVQSARPDDFEALAELEAAPIGTLHALCGRIVRDHPRSAGVRADARVIDEQERAAWLDEHFALALAALPPRLFTRLPYSRLSEVLRALLGDPLTAQRAFAVGGESWSVWAAQARRDAAHALTSEPTWREALRTLQAVLGEEGDRVEDARRTALDSARRLLDDPSTHAEVLRTLDLRGGSAKAWPDGALASVKDALKTIKALATDRGDLTLQVGVGDAWWQEALPDVREAFEGVQAELSARKQREGLLDFADLEVHALHALQDEQVRAHYARRWKAFLIDEAQDVNPVQDEILRHLYATARLTVVGDEKQSIYGFRRADVDTFRRARTAVTAEGGEEVALDVSFRTHARLVDACNAVFAPLLGDLHAPLRAARPSSTAVFPIEAHVVDGEESTAEQRRLEAHLVARRVSALLDEGLLVEDRDGPREARPGDVAVLTRTWAALPAIGAALAAHGVPVVAAGSGSLLDTTPARDVVNLLTAVALHDDVALIAVLRSPWCGLSDTTLHTMHRARGERPWLDALAACTDPLARRASEFLRTLEAHRRSWSPSRLVQLADRLGGYSAVLAHLPDAERRLADWRGTLDLLRELERGEEDVFLVVRRLREYLQAGWNVKRPAVASGNAVTLSTMHGAKGLEWPIVVVADLAWTPTSDAPSVLFSPTFGVACRPEGSETELPVPYALQSTLAARREDAEARRLLYVALTRARDHLVLTASKRPPRSLFALLEPGLEAAGVDVQRVVADADDERDASPSASPAPVPSDD</sequence>
<evidence type="ECO:0000256" key="10">
    <source>
        <dbReference type="ARBA" id="ARBA00048988"/>
    </source>
</evidence>
<evidence type="ECO:0000313" key="16">
    <source>
        <dbReference type="Proteomes" id="UP000248326"/>
    </source>
</evidence>
<dbReference type="EC" id="5.6.2.4" evidence="9"/>
<comment type="catalytic activity">
    <reaction evidence="8">
        <text>Couples ATP hydrolysis with the unwinding of duplex DNA by translocating in the 3'-5' direction.</text>
        <dbReference type="EC" id="5.6.2.4"/>
    </reaction>
</comment>
<dbReference type="PANTHER" id="PTHR11070">
    <property type="entry name" value="UVRD / RECB / PCRA DNA HELICASE FAMILY MEMBER"/>
    <property type="match status" value="1"/>
</dbReference>
<comment type="catalytic activity">
    <reaction evidence="10">
        <text>ATP + H2O = ADP + phosphate + H(+)</text>
        <dbReference type="Rhea" id="RHEA:13065"/>
        <dbReference type="ChEBI" id="CHEBI:15377"/>
        <dbReference type="ChEBI" id="CHEBI:15378"/>
        <dbReference type="ChEBI" id="CHEBI:30616"/>
        <dbReference type="ChEBI" id="CHEBI:43474"/>
        <dbReference type="ChEBI" id="CHEBI:456216"/>
        <dbReference type="EC" id="5.6.2.4"/>
    </reaction>
</comment>
<evidence type="ECO:0000256" key="1">
    <source>
        <dbReference type="ARBA" id="ARBA00009922"/>
    </source>
</evidence>
<feature type="binding site" evidence="11">
    <location>
        <begin position="21"/>
        <end position="28"/>
    </location>
    <ligand>
        <name>ATP</name>
        <dbReference type="ChEBI" id="CHEBI:30616"/>
    </ligand>
</feature>
<evidence type="ECO:0000256" key="4">
    <source>
        <dbReference type="ARBA" id="ARBA00022806"/>
    </source>
</evidence>
<evidence type="ECO:0000259" key="13">
    <source>
        <dbReference type="PROSITE" id="PS51198"/>
    </source>
</evidence>
<dbReference type="GO" id="GO:0003677">
    <property type="term" value="F:DNA binding"/>
    <property type="evidence" value="ECO:0007669"/>
    <property type="project" value="UniProtKB-KW"/>
</dbReference>
<feature type="region of interest" description="Disordered" evidence="12">
    <location>
        <begin position="803"/>
        <end position="827"/>
    </location>
</feature>
<dbReference type="GO" id="GO:0043138">
    <property type="term" value="F:3'-5' DNA helicase activity"/>
    <property type="evidence" value="ECO:0007669"/>
    <property type="project" value="UniProtKB-EC"/>
</dbReference>
<dbReference type="InterPro" id="IPR027417">
    <property type="entry name" value="P-loop_NTPase"/>
</dbReference>
<keyword evidence="5 11" id="KW-0067">ATP-binding</keyword>
<dbReference type="InterPro" id="IPR014016">
    <property type="entry name" value="UvrD-like_ATP-bd"/>
</dbReference>
<evidence type="ECO:0000256" key="9">
    <source>
        <dbReference type="ARBA" id="ARBA00034808"/>
    </source>
</evidence>
<dbReference type="AlphaFoldDB" id="A0A318S7I0"/>
<comment type="similarity">
    <text evidence="1">Belongs to the helicase family. UvrD subfamily.</text>
</comment>
<dbReference type="GO" id="GO:0033202">
    <property type="term" value="C:DNA helicase complex"/>
    <property type="evidence" value="ECO:0007669"/>
    <property type="project" value="TreeGrafter"/>
</dbReference>